<accession>J1K065</accession>
<dbReference type="eggNOG" id="COG0742">
    <property type="taxonomic scope" value="Bacteria"/>
</dbReference>
<dbReference type="PIRSF" id="PIRSF004553">
    <property type="entry name" value="CHP00095"/>
    <property type="match status" value="1"/>
</dbReference>
<dbReference type="Proteomes" id="UP000008952">
    <property type="component" value="Unassembled WGS sequence"/>
</dbReference>
<evidence type="ECO:0000313" key="4">
    <source>
        <dbReference type="Proteomes" id="UP000008952"/>
    </source>
</evidence>
<dbReference type="GO" id="GO:0003676">
    <property type="term" value="F:nucleic acid binding"/>
    <property type="evidence" value="ECO:0007669"/>
    <property type="project" value="InterPro"/>
</dbReference>
<dbReference type="AlphaFoldDB" id="J1K065"/>
<proteinExistence type="predicted"/>
<dbReference type="PANTHER" id="PTHR43542">
    <property type="entry name" value="METHYLTRANSFERASE"/>
    <property type="match status" value="1"/>
</dbReference>
<evidence type="ECO:0000256" key="2">
    <source>
        <dbReference type="ARBA" id="ARBA00022679"/>
    </source>
</evidence>
<organism evidence="3 4">
    <name type="scientific">Bartonella tamiae Th239</name>
    <dbReference type="NCBI Taxonomy" id="1094558"/>
    <lineage>
        <taxon>Bacteria</taxon>
        <taxon>Pseudomonadati</taxon>
        <taxon>Pseudomonadota</taxon>
        <taxon>Alphaproteobacteria</taxon>
        <taxon>Hyphomicrobiales</taxon>
        <taxon>Bartonellaceae</taxon>
        <taxon>Bartonella</taxon>
    </lineage>
</organism>
<dbReference type="STRING" id="1094558.ME5_00628"/>
<comment type="caution">
    <text evidence="3">The sequence shown here is derived from an EMBL/GenBank/DDBJ whole genome shotgun (WGS) entry which is preliminary data.</text>
</comment>
<keyword evidence="4" id="KW-1185">Reference proteome</keyword>
<dbReference type="PROSITE" id="PS00092">
    <property type="entry name" value="N6_MTASE"/>
    <property type="match status" value="1"/>
</dbReference>
<sequence length="187" mass="20620">MRIVAGKYSGRSLVTPSGDAIRPTTDRTRESLFNILASRQNNFWHNRRVLDLFSGTGALGIEALSRGAEAAVFVEHSVEGRALIHKNIEAIGLQGVARILRRDATRLGPIGTMKPFDSVFADPPYNRGLAEKALISALEGGWLLPNTTLIIEESCEASLNLPEIFFLDDVRHYGGTIIRIYTLKDDQ</sequence>
<gene>
    <name evidence="3" type="ORF">ME5_00628</name>
</gene>
<dbReference type="GO" id="GO:0031167">
    <property type="term" value="P:rRNA methylation"/>
    <property type="evidence" value="ECO:0007669"/>
    <property type="project" value="InterPro"/>
</dbReference>
<keyword evidence="1 3" id="KW-0489">Methyltransferase</keyword>
<evidence type="ECO:0000256" key="1">
    <source>
        <dbReference type="ARBA" id="ARBA00022603"/>
    </source>
</evidence>
<dbReference type="InterPro" id="IPR002052">
    <property type="entry name" value="DNA_methylase_N6_adenine_CS"/>
</dbReference>
<dbReference type="GO" id="GO:0008168">
    <property type="term" value="F:methyltransferase activity"/>
    <property type="evidence" value="ECO:0007669"/>
    <property type="project" value="UniProtKB-KW"/>
</dbReference>
<dbReference type="PATRIC" id="fig|1094558.3.peg.688"/>
<dbReference type="CDD" id="cd02440">
    <property type="entry name" value="AdoMet_MTases"/>
    <property type="match status" value="1"/>
</dbReference>
<dbReference type="InterPro" id="IPR004398">
    <property type="entry name" value="RNA_MeTrfase_RsmD"/>
</dbReference>
<dbReference type="SUPFAM" id="SSF53335">
    <property type="entry name" value="S-adenosyl-L-methionine-dependent methyltransferases"/>
    <property type="match status" value="1"/>
</dbReference>
<dbReference type="InterPro" id="IPR029063">
    <property type="entry name" value="SAM-dependent_MTases_sf"/>
</dbReference>
<dbReference type="OrthoDB" id="9803017at2"/>
<keyword evidence="2 3" id="KW-0808">Transferase</keyword>
<dbReference type="Gene3D" id="3.40.50.150">
    <property type="entry name" value="Vaccinia Virus protein VP39"/>
    <property type="match status" value="1"/>
</dbReference>
<dbReference type="NCBIfam" id="TIGR00095">
    <property type="entry name" value="16S rRNA (guanine(966)-N(2))-methyltransferase RsmD"/>
    <property type="match status" value="1"/>
</dbReference>
<name>J1K065_9HYPH</name>
<protein>
    <submittedName>
        <fullName evidence="3">RsmD family RNA methyltransferase</fullName>
    </submittedName>
</protein>
<dbReference type="EMBL" id="AIMB01000005">
    <property type="protein sequence ID" value="EJF90792.1"/>
    <property type="molecule type" value="Genomic_DNA"/>
</dbReference>
<dbReference type="RefSeq" id="WP_008038341.1">
    <property type="nucleotide sequence ID" value="NZ_JH725147.1"/>
</dbReference>
<evidence type="ECO:0000313" key="3">
    <source>
        <dbReference type="EMBL" id="EJF90792.1"/>
    </source>
</evidence>
<dbReference type="HOGENOM" id="CLU_075826_1_1_5"/>
<dbReference type="PANTHER" id="PTHR43542:SF1">
    <property type="entry name" value="METHYLTRANSFERASE"/>
    <property type="match status" value="1"/>
</dbReference>
<reference evidence="3 4" key="1">
    <citation type="submission" date="2012-03" db="EMBL/GenBank/DDBJ databases">
        <title>The Genome Sequence of Bartonella tamiae Th239.</title>
        <authorList>
            <consortium name="The Broad Institute Genome Sequencing Platform"/>
            <consortium name="The Broad Institute Genome Sequencing Center for Infectious Disease"/>
            <person name="Feldgarden M."/>
            <person name="Kirby J."/>
            <person name="Kosoy M."/>
            <person name="Birtles R."/>
            <person name="Probert W.S."/>
            <person name="Chiaraviglio L."/>
            <person name="Young S.K."/>
            <person name="Zeng Q."/>
            <person name="Gargeya S."/>
            <person name="Fitzgerald M."/>
            <person name="Haas B."/>
            <person name="Abouelleil A."/>
            <person name="Alvarado L."/>
            <person name="Arachchi H.M."/>
            <person name="Berlin A."/>
            <person name="Chapman S.B."/>
            <person name="Gearin G."/>
            <person name="Goldberg J."/>
            <person name="Griggs A."/>
            <person name="Gujja S."/>
            <person name="Hansen M."/>
            <person name="Heiman D."/>
            <person name="Howarth C."/>
            <person name="Larimer J."/>
            <person name="Lui A."/>
            <person name="MacDonald P.J.P."/>
            <person name="McCowen C."/>
            <person name="Montmayeur A."/>
            <person name="Murphy C."/>
            <person name="Neiman D."/>
            <person name="Pearson M."/>
            <person name="Priest M."/>
            <person name="Roberts A."/>
            <person name="Saif S."/>
            <person name="Shea T."/>
            <person name="Sisk P."/>
            <person name="Stolte C."/>
            <person name="Sykes S."/>
            <person name="Wortman J."/>
            <person name="Nusbaum C."/>
            <person name="Birren B."/>
        </authorList>
    </citation>
    <scope>NUCLEOTIDE SEQUENCE [LARGE SCALE GENOMIC DNA]</scope>
    <source>
        <strain evidence="3 4">Th239</strain>
    </source>
</reference>
<dbReference type="Pfam" id="PF03602">
    <property type="entry name" value="Cons_hypoth95"/>
    <property type="match status" value="1"/>
</dbReference>